<dbReference type="InterPro" id="IPR015797">
    <property type="entry name" value="NUDIX_hydrolase-like_dom_sf"/>
</dbReference>
<dbReference type="InterPro" id="IPR000086">
    <property type="entry name" value="NUDIX_hydrolase_dom"/>
</dbReference>
<evidence type="ECO:0000256" key="2">
    <source>
        <dbReference type="ARBA" id="ARBA00022801"/>
    </source>
</evidence>
<protein>
    <submittedName>
        <fullName evidence="4">NUDIX domain-containing protein</fullName>
    </submittedName>
</protein>
<name>A0A955I4L9_9BACT</name>
<reference evidence="4" key="2">
    <citation type="journal article" date="2021" name="Microbiome">
        <title>Successional dynamics and alternative stable states in a saline activated sludge microbial community over 9 years.</title>
        <authorList>
            <person name="Wang Y."/>
            <person name="Ye J."/>
            <person name="Ju F."/>
            <person name="Liu L."/>
            <person name="Boyd J.A."/>
            <person name="Deng Y."/>
            <person name="Parks D.H."/>
            <person name="Jiang X."/>
            <person name="Yin X."/>
            <person name="Woodcroft B.J."/>
            <person name="Tyson G.W."/>
            <person name="Hugenholtz P."/>
            <person name="Polz M.F."/>
            <person name="Zhang T."/>
        </authorList>
    </citation>
    <scope>NUCLEOTIDE SEQUENCE</scope>
    <source>
        <strain evidence="4">HKST-UBA17</strain>
    </source>
</reference>
<evidence type="ECO:0000313" key="4">
    <source>
        <dbReference type="EMBL" id="MCA9376538.1"/>
    </source>
</evidence>
<organism evidence="4 5">
    <name type="scientific">Candidatus Dojkabacteria bacterium</name>
    <dbReference type="NCBI Taxonomy" id="2099670"/>
    <lineage>
        <taxon>Bacteria</taxon>
        <taxon>Candidatus Dojkabacteria</taxon>
    </lineage>
</organism>
<dbReference type="GO" id="GO:0016787">
    <property type="term" value="F:hydrolase activity"/>
    <property type="evidence" value="ECO:0007669"/>
    <property type="project" value="UniProtKB-KW"/>
</dbReference>
<proteinExistence type="predicted"/>
<evidence type="ECO:0000259" key="3">
    <source>
        <dbReference type="PROSITE" id="PS51462"/>
    </source>
</evidence>
<dbReference type="PANTHER" id="PTHR43046">
    <property type="entry name" value="GDP-MANNOSE MANNOSYL HYDROLASE"/>
    <property type="match status" value="1"/>
</dbReference>
<accession>A0A955I4L9</accession>
<dbReference type="SUPFAM" id="SSF55811">
    <property type="entry name" value="Nudix"/>
    <property type="match status" value="1"/>
</dbReference>
<gene>
    <name evidence="4" type="ORF">KC685_01290</name>
</gene>
<dbReference type="EMBL" id="JAGQLN010000004">
    <property type="protein sequence ID" value="MCA9376538.1"/>
    <property type="molecule type" value="Genomic_DNA"/>
</dbReference>
<dbReference type="PANTHER" id="PTHR43046:SF14">
    <property type="entry name" value="MUTT_NUDIX FAMILY PROTEIN"/>
    <property type="match status" value="1"/>
</dbReference>
<evidence type="ECO:0000313" key="5">
    <source>
        <dbReference type="Proteomes" id="UP000741282"/>
    </source>
</evidence>
<dbReference type="Proteomes" id="UP000741282">
    <property type="component" value="Unassembled WGS sequence"/>
</dbReference>
<evidence type="ECO:0000256" key="1">
    <source>
        <dbReference type="ARBA" id="ARBA00001946"/>
    </source>
</evidence>
<comment type="caution">
    <text evidence="4">The sequence shown here is derived from an EMBL/GenBank/DDBJ whole genome shotgun (WGS) entry which is preliminary data.</text>
</comment>
<comment type="cofactor">
    <cofactor evidence="1">
        <name>Mg(2+)</name>
        <dbReference type="ChEBI" id="CHEBI:18420"/>
    </cofactor>
</comment>
<dbReference type="AlphaFoldDB" id="A0A955I4L9"/>
<dbReference type="Pfam" id="PF00293">
    <property type="entry name" value="NUDIX"/>
    <property type="match status" value="1"/>
</dbReference>
<dbReference type="Gene3D" id="3.90.79.10">
    <property type="entry name" value="Nucleoside Triphosphate Pyrophosphohydrolase"/>
    <property type="match status" value="1"/>
</dbReference>
<dbReference type="PROSITE" id="PS51462">
    <property type="entry name" value="NUDIX"/>
    <property type="match status" value="1"/>
</dbReference>
<reference evidence="4" key="1">
    <citation type="submission" date="2020-04" db="EMBL/GenBank/DDBJ databases">
        <authorList>
            <person name="Zhang T."/>
        </authorList>
    </citation>
    <scope>NUCLEOTIDE SEQUENCE</scope>
    <source>
        <strain evidence="4">HKST-UBA17</strain>
    </source>
</reference>
<keyword evidence="2" id="KW-0378">Hydrolase</keyword>
<feature type="domain" description="Nudix hydrolase" evidence="3">
    <location>
        <begin position="1"/>
        <end position="110"/>
    </location>
</feature>
<sequence>MLLVRGVGGLNFKFPGGLIEDSENLKESAKRETNEEIGCKVDIVSDPYFYIFKPNDNLTILLVHYQANIIEGVPSPNTEIEEVKWFDLRKLPQNVFENVSIVLDSLYNELEGSCADVE</sequence>